<dbReference type="RefSeq" id="WP_279651589.1">
    <property type="nucleotide sequence ID" value="NZ_CP122539.1"/>
</dbReference>
<evidence type="ECO:0000313" key="1">
    <source>
        <dbReference type="EMBL" id="WGH75715.1"/>
    </source>
</evidence>
<gene>
    <name evidence="1" type="ORF">P8625_00705</name>
</gene>
<reference evidence="1 2" key="1">
    <citation type="submission" date="2023-04" db="EMBL/GenBank/DDBJ databases">
        <title>Tenacibaculum tangerinum sp. nov., isolated from sea tidal flat of South Korea.</title>
        <authorList>
            <person name="Lee S.H."/>
            <person name="Kim J.-J."/>
        </authorList>
    </citation>
    <scope>NUCLEOTIDE SEQUENCE [LARGE SCALE GENOMIC DNA]</scope>
    <source>
        <strain evidence="1 2">GRR-S3-23</strain>
    </source>
</reference>
<proteinExistence type="predicted"/>
<evidence type="ECO:0000313" key="2">
    <source>
        <dbReference type="Proteomes" id="UP001232001"/>
    </source>
</evidence>
<protein>
    <submittedName>
        <fullName evidence="1">Uncharacterized protein</fullName>
    </submittedName>
</protein>
<dbReference type="Proteomes" id="UP001232001">
    <property type="component" value="Chromosome"/>
</dbReference>
<name>A0ABY8L2W3_9FLAO</name>
<dbReference type="EMBL" id="CP122539">
    <property type="protein sequence ID" value="WGH75715.1"/>
    <property type="molecule type" value="Genomic_DNA"/>
</dbReference>
<sequence>MTIDSILSKKQEHAFLLYLKLWRKEIPVACRNVIIAEALNHCVYYENMMIKGYWLRDKKLYLIIHTEAQNVEELLEVFAKQVLRGIHQYNQQKEKYTGMVKKANVGNELFLKFPLNDVVLQKLLTGKKIAQVYTQYVVKITNQMNQSNYCSVVDYSGALGPVKVTID</sequence>
<organism evidence="1 2">
    <name type="scientific">Tenacibaculum tangerinum</name>
    <dbReference type="NCBI Taxonomy" id="3038772"/>
    <lineage>
        <taxon>Bacteria</taxon>
        <taxon>Pseudomonadati</taxon>
        <taxon>Bacteroidota</taxon>
        <taxon>Flavobacteriia</taxon>
        <taxon>Flavobacteriales</taxon>
        <taxon>Flavobacteriaceae</taxon>
        <taxon>Tenacibaculum</taxon>
    </lineage>
</organism>
<keyword evidence="2" id="KW-1185">Reference proteome</keyword>
<accession>A0ABY8L2W3</accession>